<sequence>MITFHTQASANISMFQADALRMLRMMGVGDSVPGAIRAADVPDALRRLQASVTEAQRNFVPAQDAADDEEVAPETRAQPLIRLLNDAASAGKDVLWSDASLFD</sequence>
<dbReference type="AlphaFoldDB" id="A0A191ZDY8"/>
<dbReference type="InterPro" id="IPR014991">
    <property type="entry name" value="DUF1840"/>
</dbReference>
<dbReference type="RefSeq" id="WP_066097721.1">
    <property type="nucleotide sequence ID" value="NZ_CP016027.1"/>
</dbReference>
<name>A0A191ZDY8_9GAMM</name>
<dbReference type="STRING" id="1860122.A9404_00605"/>
<evidence type="ECO:0008006" key="3">
    <source>
        <dbReference type="Google" id="ProtNLM"/>
    </source>
</evidence>
<organism evidence="1 2">
    <name type="scientific">Halothiobacillus diazotrophicus</name>
    <dbReference type="NCBI Taxonomy" id="1860122"/>
    <lineage>
        <taxon>Bacteria</taxon>
        <taxon>Pseudomonadati</taxon>
        <taxon>Pseudomonadota</taxon>
        <taxon>Gammaproteobacteria</taxon>
        <taxon>Chromatiales</taxon>
        <taxon>Halothiobacillaceae</taxon>
        <taxon>Halothiobacillus</taxon>
    </lineage>
</organism>
<keyword evidence="2" id="KW-1185">Reference proteome</keyword>
<dbReference type="KEGG" id="haz:A9404_00605"/>
<accession>A0A191ZDY8</accession>
<proteinExistence type="predicted"/>
<protein>
    <recommendedName>
        <fullName evidence="3">DUF1840 domain-containing protein</fullName>
    </recommendedName>
</protein>
<evidence type="ECO:0000313" key="1">
    <source>
        <dbReference type="EMBL" id="ANJ66079.1"/>
    </source>
</evidence>
<evidence type="ECO:0000313" key="2">
    <source>
        <dbReference type="Proteomes" id="UP000078596"/>
    </source>
</evidence>
<reference evidence="1 2" key="1">
    <citation type="submission" date="2016-06" db="EMBL/GenBank/DDBJ databases">
        <title>Insight into the functional genes involving in sulfur oxidation in Pearl River water.</title>
        <authorList>
            <person name="Luo J."/>
            <person name="Tan X."/>
            <person name="Lin W."/>
        </authorList>
    </citation>
    <scope>NUCLEOTIDE SEQUENCE [LARGE SCALE GENOMIC DNA]</scope>
    <source>
        <strain evidence="1 2">LS2</strain>
    </source>
</reference>
<gene>
    <name evidence="1" type="ORF">A9404_00605</name>
</gene>
<dbReference type="Pfam" id="PF08895">
    <property type="entry name" value="DUF1840"/>
    <property type="match status" value="1"/>
</dbReference>
<dbReference type="EMBL" id="CP016027">
    <property type="protein sequence ID" value="ANJ66079.1"/>
    <property type="molecule type" value="Genomic_DNA"/>
</dbReference>
<dbReference type="OrthoDB" id="5625523at2"/>
<dbReference type="Proteomes" id="UP000078596">
    <property type="component" value="Chromosome"/>
</dbReference>